<accession>A0ABV1BFF0</accession>
<comment type="caution">
    <text evidence="1">The sequence shown here is derived from an EMBL/GenBank/DDBJ whole genome shotgun (WGS) entry which is preliminary data.</text>
</comment>
<keyword evidence="2" id="KW-1185">Reference proteome</keyword>
<dbReference type="Proteomes" id="UP001473063">
    <property type="component" value="Unassembled WGS sequence"/>
</dbReference>
<proteinExistence type="predicted"/>
<dbReference type="PANTHER" id="PTHR37316">
    <property type="entry name" value="TEICHOIC ACID GLYCEROL-PHOSPHATE PRIMASE"/>
    <property type="match status" value="1"/>
</dbReference>
<dbReference type="SUPFAM" id="SSF53756">
    <property type="entry name" value="UDP-Glycosyltransferase/glycogen phosphorylase"/>
    <property type="match status" value="1"/>
</dbReference>
<evidence type="ECO:0000313" key="2">
    <source>
        <dbReference type="Proteomes" id="UP001473063"/>
    </source>
</evidence>
<dbReference type="InterPro" id="IPR043148">
    <property type="entry name" value="TagF_C"/>
</dbReference>
<protein>
    <submittedName>
        <fullName evidence="1">CDP-glycerol glycerophosphotransferase family protein</fullName>
    </submittedName>
</protein>
<name>A0ABV1BFF0_9FIRM</name>
<dbReference type="Gene3D" id="3.40.50.12580">
    <property type="match status" value="1"/>
</dbReference>
<sequence>MEKQFEFSVVVFWREKNELYKTYKSICDNTPAGFVQILAVCTGDEGTGDEDEAYTGEEEYLQILEKDKNLIRIDGKECENIAAEIRKHVSGKYLIFTKAGILFSSGTAENICKCFELEKRDIVISRIYGKHNIHVREHNNYCTRFNSETTLDNAVYLMHQIYSAYTFTTDKFRWPEKIEKDTWYFDILDMVYRNVVSCENLGISADSIGIRIPREELTFEDWKNVMSDPEELDAFFEKFLKKLIEYRLEETVRHEQNADYVLMYYVSKTAETLFRESDITEENVRKYEQYIDRFLKQLKFPEIIISNQHISKANKIYLLQKYFPDIDKNYSEQANRLLTPIYNNIWVKIFQQQKEVIHCEFSVFTPKGVNNGICMMTDERKYEAKEEYVLKCSGWCREESAEEKLYVAEIPLKDIRKFICWGIEVNGHTEKMRNITYGKYAPFTKKLPLFLHVQDKFLYLKPAGSDQNNLDEAYEICAEPYSKRRETKLRRKLTRALLSCGKAGVKAVLVRHLYERKKKNLKKRIWLISDRTTRGDDNGEVMFRYLCANPDPTVEPYFVVNKDTEDYKEMGKLGKVVEPFSWNHKMLFLLNEFSLSSQANKPVINPFGRLEYLYRDIIYDKKLVFLQHGVTKDNQSKWLNKYNRNLFGFVVSTKPEYDSVFEYDYYYPPQNVWLTGMPRYDRLIHDEKKYVTVMPTWRKNLSSGTDARGVWQLGKEFADSEYFHFYDDLLNNEKLLNAAEKYGYTICFMPHPNTIDGLDMFRQDSRVKFMDSSYSYKDIFAQTDLMITDYSSVAFDFAYLRKPIVYSQFDRESFFSGAHSYTEGYFDYERDGFGEVEHTLEGTVNRIIEYMSNDCRMKEKYQKRMDETFAFNDRNCSRRVYEKIIENRK</sequence>
<evidence type="ECO:0000313" key="1">
    <source>
        <dbReference type="EMBL" id="MEQ2371354.1"/>
    </source>
</evidence>
<dbReference type="RefSeq" id="WP_349056946.1">
    <property type="nucleotide sequence ID" value="NZ_JBBMEJ010000011.1"/>
</dbReference>
<dbReference type="PANTHER" id="PTHR37316:SF3">
    <property type="entry name" value="TEICHOIC ACID GLYCEROL-PHOSPHATE TRANSFERASE"/>
    <property type="match status" value="1"/>
</dbReference>
<dbReference type="EMBL" id="JBBMEJ010000011">
    <property type="protein sequence ID" value="MEQ2371354.1"/>
    <property type="molecule type" value="Genomic_DNA"/>
</dbReference>
<organism evidence="1 2">
    <name type="scientific">Blautia aquisgranensis</name>
    <dbReference type="NCBI Taxonomy" id="3133153"/>
    <lineage>
        <taxon>Bacteria</taxon>
        <taxon>Bacillati</taxon>
        <taxon>Bacillota</taxon>
        <taxon>Clostridia</taxon>
        <taxon>Lachnospirales</taxon>
        <taxon>Lachnospiraceae</taxon>
        <taxon>Blautia</taxon>
    </lineage>
</organism>
<reference evidence="1 2" key="1">
    <citation type="submission" date="2024-03" db="EMBL/GenBank/DDBJ databases">
        <title>Human intestinal bacterial collection.</title>
        <authorList>
            <person name="Pauvert C."/>
            <person name="Hitch T.C.A."/>
            <person name="Clavel T."/>
        </authorList>
    </citation>
    <scope>NUCLEOTIDE SEQUENCE [LARGE SCALE GENOMIC DNA]</scope>
    <source>
        <strain evidence="1 2">CLA-JM-H16</strain>
    </source>
</reference>
<dbReference type="InterPro" id="IPR007554">
    <property type="entry name" value="Glycerophosphate_synth"/>
</dbReference>
<dbReference type="Pfam" id="PF04464">
    <property type="entry name" value="Glyphos_transf"/>
    <property type="match status" value="1"/>
</dbReference>
<dbReference type="InterPro" id="IPR051612">
    <property type="entry name" value="Teichoic_Acid_Biosynth"/>
</dbReference>
<gene>
    <name evidence="1" type="ORF">WMO28_10440</name>
</gene>